<dbReference type="EMBL" id="NAEW01000028">
    <property type="protein sequence ID" value="OQM39229.1"/>
    <property type="molecule type" value="Genomic_DNA"/>
</dbReference>
<name>A0A1V8NS42_CITBR</name>
<organism evidence="1 2">
    <name type="scientific">Citrobacter braakii</name>
    <dbReference type="NCBI Taxonomy" id="57706"/>
    <lineage>
        <taxon>Bacteria</taxon>
        <taxon>Pseudomonadati</taxon>
        <taxon>Pseudomonadota</taxon>
        <taxon>Gammaproteobacteria</taxon>
        <taxon>Enterobacterales</taxon>
        <taxon>Enterobacteriaceae</taxon>
        <taxon>Citrobacter</taxon>
        <taxon>Citrobacter freundii complex</taxon>
    </lineage>
</organism>
<evidence type="ECO:0000313" key="2">
    <source>
        <dbReference type="Proteomes" id="UP000192573"/>
    </source>
</evidence>
<proteinExistence type="predicted"/>
<dbReference type="AlphaFoldDB" id="A0A1V8NS42"/>
<accession>A0A1V8NS42</accession>
<evidence type="ECO:0000313" key="1">
    <source>
        <dbReference type="EMBL" id="OQM39229.1"/>
    </source>
</evidence>
<sequence>MAFSWTKERINYLRENAGKLNTREIADALGTNITAVRNMAVRIKLSLRVRGYTVEQMGKVRELYATREDISIREISRLTGLAHGVVSYILYASDRKTRSQYHRVRFIEFETDKGVRLFVQADLVDARRTRTEKLTGGQGLHDIWLLDGTHYKGKNVSFAERIMSWDARRYRA</sequence>
<dbReference type="Proteomes" id="UP000192573">
    <property type="component" value="Unassembled WGS sequence"/>
</dbReference>
<dbReference type="RefSeq" id="WP_080860900.1">
    <property type="nucleotide sequence ID" value="NZ_CP077405.1"/>
</dbReference>
<reference evidence="1 2" key="1">
    <citation type="submission" date="2017-03" db="EMBL/GenBank/DDBJ databases">
        <authorList>
            <person name="Afonso C.L."/>
            <person name="Miller P.J."/>
            <person name="Scott M.A."/>
            <person name="Spackman E."/>
            <person name="Goraichik I."/>
            <person name="Dimitrov K.M."/>
            <person name="Suarez D.L."/>
            <person name="Swayne D.E."/>
        </authorList>
    </citation>
    <scope>NUCLEOTIDE SEQUENCE [LARGE SCALE GENOMIC DNA]</scope>
    <source>
        <strain evidence="1 2">ATCC 51113</strain>
    </source>
</reference>
<protein>
    <submittedName>
        <fullName evidence="1">Uncharacterized protein</fullName>
    </submittedName>
</protein>
<gene>
    <name evidence="1" type="ORF">BZK42_25795</name>
</gene>
<comment type="caution">
    <text evidence="1">The sequence shown here is derived from an EMBL/GenBank/DDBJ whole genome shotgun (WGS) entry which is preliminary data.</text>
</comment>